<dbReference type="GO" id="GO:0120330">
    <property type="term" value="C:rixosome complex"/>
    <property type="evidence" value="ECO:0007669"/>
    <property type="project" value="TreeGrafter"/>
</dbReference>
<sequence length="407" mass="43185">MTSLSQEIVLASSPDGTITAFDASSGTALGHFTGSRSPRKGLTVIGTNLIAAAHVSPDIASGSIHLYNWWSPTPSHHLPVSEPVGPLAATFVGFFLFAGGISGQIHALSLPSGDLIQTFSAHNNKPVSCLKINDDGSLLFSGGEDGTIAVFSIFKLLDISSDKSNDVVLHRFIGHESVVTSITAGIGGSNSTIISCSLDCTCKFWNLAHGAPLCTITFPCTIWGVEMDSMESEFFVAGSDGFLYSGALKGGNRNMVKQGQKLVKWEQKHYGAVVGLAMTNGGRNLVTASENGSVWIWDVERKEVVRVLGGEMGSISELVVAKGFGLGDGNSEVNGRSLEFSSREVSRPVREVMEMEKVLGVLEEDRSKAIDTLGSAIEAHEKLLGLILKEAKMGSNCDSSDEEEDDI</sequence>
<accession>A0A834H4N7</accession>
<dbReference type="GO" id="GO:0006261">
    <property type="term" value="P:DNA-templated DNA replication"/>
    <property type="evidence" value="ECO:0007669"/>
    <property type="project" value="TreeGrafter"/>
</dbReference>
<dbReference type="InterPro" id="IPR019775">
    <property type="entry name" value="WD40_repeat_CS"/>
</dbReference>
<name>A0A834H4N7_RHOSS</name>
<protein>
    <submittedName>
        <fullName evidence="4">Uncharacterized protein</fullName>
    </submittedName>
</protein>
<dbReference type="Proteomes" id="UP000626092">
    <property type="component" value="Unassembled WGS sequence"/>
</dbReference>
<keyword evidence="1 3" id="KW-0853">WD repeat</keyword>
<dbReference type="InterPro" id="IPR045227">
    <property type="entry name" value="WDR18/Ipi3/RID3"/>
</dbReference>
<dbReference type="PROSITE" id="PS50082">
    <property type="entry name" value="WD_REPEATS_2"/>
    <property type="match status" value="1"/>
</dbReference>
<keyword evidence="5" id="KW-1185">Reference proteome</keyword>
<dbReference type="Gene3D" id="2.130.10.10">
    <property type="entry name" value="YVTN repeat-like/Quinoprotein amine dehydrogenase"/>
    <property type="match status" value="2"/>
</dbReference>
<dbReference type="GO" id="GO:0006364">
    <property type="term" value="P:rRNA processing"/>
    <property type="evidence" value="ECO:0007669"/>
    <property type="project" value="TreeGrafter"/>
</dbReference>
<proteinExistence type="predicted"/>
<evidence type="ECO:0000256" key="3">
    <source>
        <dbReference type="PROSITE-ProRule" id="PRU00221"/>
    </source>
</evidence>
<evidence type="ECO:0000313" key="5">
    <source>
        <dbReference type="Proteomes" id="UP000626092"/>
    </source>
</evidence>
<dbReference type="AlphaFoldDB" id="A0A834H4N7"/>
<dbReference type="InterPro" id="IPR011047">
    <property type="entry name" value="Quinoprotein_ADH-like_sf"/>
</dbReference>
<dbReference type="PROSITE" id="PS50294">
    <property type="entry name" value="WD_REPEATS_REGION"/>
    <property type="match status" value="1"/>
</dbReference>
<dbReference type="Pfam" id="PF00400">
    <property type="entry name" value="WD40"/>
    <property type="match status" value="3"/>
</dbReference>
<dbReference type="GO" id="GO:0005656">
    <property type="term" value="C:nuclear pre-replicative complex"/>
    <property type="evidence" value="ECO:0007669"/>
    <property type="project" value="TreeGrafter"/>
</dbReference>
<dbReference type="OrthoDB" id="756370at2759"/>
<dbReference type="InterPro" id="IPR015943">
    <property type="entry name" value="WD40/YVTN_repeat-like_dom_sf"/>
</dbReference>
<evidence type="ECO:0000256" key="2">
    <source>
        <dbReference type="ARBA" id="ARBA00022737"/>
    </source>
</evidence>
<dbReference type="SMART" id="SM00320">
    <property type="entry name" value="WD40"/>
    <property type="match status" value="3"/>
</dbReference>
<feature type="repeat" description="WD" evidence="3">
    <location>
        <begin position="266"/>
        <end position="307"/>
    </location>
</feature>
<evidence type="ECO:0000313" key="4">
    <source>
        <dbReference type="EMBL" id="KAF7141313.1"/>
    </source>
</evidence>
<dbReference type="SUPFAM" id="SSF50998">
    <property type="entry name" value="Quinoprotein alcohol dehydrogenase-like"/>
    <property type="match status" value="1"/>
</dbReference>
<dbReference type="PROSITE" id="PS00678">
    <property type="entry name" value="WD_REPEATS_1"/>
    <property type="match status" value="1"/>
</dbReference>
<reference evidence="4" key="1">
    <citation type="submission" date="2019-11" db="EMBL/GenBank/DDBJ databases">
        <authorList>
            <person name="Liu Y."/>
            <person name="Hou J."/>
            <person name="Li T.-Q."/>
            <person name="Guan C.-H."/>
            <person name="Wu X."/>
            <person name="Wu H.-Z."/>
            <person name="Ling F."/>
            <person name="Zhang R."/>
            <person name="Shi X.-G."/>
            <person name="Ren J.-P."/>
            <person name="Chen E.-F."/>
            <person name="Sun J.-M."/>
        </authorList>
    </citation>
    <scope>NUCLEOTIDE SEQUENCE</scope>
    <source>
        <strain evidence="4">Adult_tree_wgs_1</strain>
        <tissue evidence="4">Leaves</tissue>
    </source>
</reference>
<organism evidence="4 5">
    <name type="scientific">Rhododendron simsii</name>
    <name type="common">Sims's rhododendron</name>
    <dbReference type="NCBI Taxonomy" id="118357"/>
    <lineage>
        <taxon>Eukaryota</taxon>
        <taxon>Viridiplantae</taxon>
        <taxon>Streptophyta</taxon>
        <taxon>Embryophyta</taxon>
        <taxon>Tracheophyta</taxon>
        <taxon>Spermatophyta</taxon>
        <taxon>Magnoliopsida</taxon>
        <taxon>eudicotyledons</taxon>
        <taxon>Gunneridae</taxon>
        <taxon>Pentapetalae</taxon>
        <taxon>asterids</taxon>
        <taxon>Ericales</taxon>
        <taxon>Ericaceae</taxon>
        <taxon>Ericoideae</taxon>
        <taxon>Rhodoreae</taxon>
        <taxon>Rhododendron</taxon>
    </lineage>
</organism>
<keyword evidence="2" id="KW-0677">Repeat</keyword>
<dbReference type="PANTHER" id="PTHR18763:SF3">
    <property type="entry name" value="OS09G0477800 PROTEIN"/>
    <property type="match status" value="1"/>
</dbReference>
<comment type="caution">
    <text evidence="4">The sequence shown here is derived from an EMBL/GenBank/DDBJ whole genome shotgun (WGS) entry which is preliminary data.</text>
</comment>
<evidence type="ECO:0000256" key="1">
    <source>
        <dbReference type="ARBA" id="ARBA00022574"/>
    </source>
</evidence>
<gene>
    <name evidence="4" type="ORF">RHSIM_Rhsim06G0211600</name>
</gene>
<dbReference type="EMBL" id="WJXA01000006">
    <property type="protein sequence ID" value="KAF7141313.1"/>
    <property type="molecule type" value="Genomic_DNA"/>
</dbReference>
<dbReference type="PANTHER" id="PTHR18763">
    <property type="entry name" value="WD-REPEAT PROTEIN 18"/>
    <property type="match status" value="1"/>
</dbReference>
<dbReference type="InterPro" id="IPR001680">
    <property type="entry name" value="WD40_rpt"/>
</dbReference>